<dbReference type="EMBL" id="CP060414">
    <property type="protein sequence ID" value="QNT58525.1"/>
    <property type="molecule type" value="Genomic_DNA"/>
</dbReference>
<proteinExistence type="predicted"/>
<dbReference type="RefSeq" id="WP_187000541.1">
    <property type="nucleotide sequence ID" value="NZ_CP060414.2"/>
</dbReference>
<sequence>MGVTCAELARNPHLQFDNDPYQTATFACPVRFGNILLHGGVSRRFNGTTPNDPVTLLIGHCCHDSLTDTSYRQIKHELMRSAASFTLDEEEDAPLIEGSFYFDNIELEITYFYGSPISPERGYTLFNAANHV</sequence>
<keyword evidence="2" id="KW-1185">Reference proteome</keyword>
<name>A0A7H1MA60_9NEIS</name>
<dbReference type="AlphaFoldDB" id="A0A7H1MA60"/>
<gene>
    <name evidence="1" type="ORF">H7A79_2536</name>
</gene>
<accession>A0A7H1MA60</accession>
<organism evidence="1 2">
    <name type="scientific">Neisseria musculi</name>
    <dbReference type="NCBI Taxonomy" id="1815583"/>
    <lineage>
        <taxon>Bacteria</taxon>
        <taxon>Pseudomonadati</taxon>
        <taxon>Pseudomonadota</taxon>
        <taxon>Betaproteobacteria</taxon>
        <taxon>Neisseriales</taxon>
        <taxon>Neisseriaceae</taxon>
        <taxon>Neisseria</taxon>
    </lineage>
</organism>
<dbReference type="KEGG" id="nmus:H7A79_2536"/>
<evidence type="ECO:0000313" key="2">
    <source>
        <dbReference type="Proteomes" id="UP000516412"/>
    </source>
</evidence>
<evidence type="ECO:0000313" key="1">
    <source>
        <dbReference type="EMBL" id="QNT58525.1"/>
    </source>
</evidence>
<dbReference type="Proteomes" id="UP000516412">
    <property type="component" value="Chromosome"/>
</dbReference>
<protein>
    <submittedName>
        <fullName evidence="1">Uncharacterized protein</fullName>
    </submittedName>
</protein>
<reference evidence="1" key="1">
    <citation type="submission" date="2024-06" db="EMBL/GenBank/DDBJ databases">
        <title>Complete Genome Sequence of mouse commensal type strain Neisseria musculi.</title>
        <authorList>
            <person name="Thapa E."/>
            <person name="Aluvathingal J."/>
            <person name="Nadendla S."/>
            <person name="Mehta A."/>
            <person name="Tettelin H."/>
            <person name="Weyand N.J."/>
        </authorList>
    </citation>
    <scope>NUCLEOTIDE SEQUENCE</scope>
    <source>
        <strain evidence="1">NW831</strain>
    </source>
</reference>